<dbReference type="EMBL" id="JNBS01001920">
    <property type="protein sequence ID" value="OQR97313.1"/>
    <property type="molecule type" value="Genomic_DNA"/>
</dbReference>
<accession>A0A1V9ZH45</accession>
<keyword evidence="2" id="KW-1185">Reference proteome</keyword>
<evidence type="ECO:0008006" key="3">
    <source>
        <dbReference type="Google" id="ProtNLM"/>
    </source>
</evidence>
<proteinExistence type="predicted"/>
<gene>
    <name evidence="1" type="ORF">THRCLA_21956</name>
</gene>
<protein>
    <recommendedName>
        <fullName evidence="3">START domain-containing protein</fullName>
    </recommendedName>
</protein>
<dbReference type="AlphaFoldDB" id="A0A1V9ZH45"/>
<comment type="caution">
    <text evidence="1">The sequence shown here is derived from an EMBL/GenBank/DDBJ whole genome shotgun (WGS) entry which is preliminary data.</text>
</comment>
<dbReference type="OrthoDB" id="166134at2759"/>
<dbReference type="Proteomes" id="UP000243217">
    <property type="component" value="Unassembled WGS sequence"/>
</dbReference>
<evidence type="ECO:0000313" key="1">
    <source>
        <dbReference type="EMBL" id="OQR97313.1"/>
    </source>
</evidence>
<evidence type="ECO:0000313" key="2">
    <source>
        <dbReference type="Proteomes" id="UP000243217"/>
    </source>
</evidence>
<sequence>MRHRLVDHLEGILQSTPATRLQDLKFEGFHDVDFDYDIAVHRLRRKARQFHSKFDEVVGVCNTKGDDFTAITHTLFNVSTASWCSHLKQTLGTRFVRGEVVATLASRSESTVDFQWLGIKKMVFHLENELCRPREATFYEFCGTTIDREGQDVFFIIRESVKERIEKGRQPIVTMQIREWIVFTKCHDGTIESMHYYHAEPRGRIASFLFRKYALKHLAYCVRARHIAYKAKGDIKLTLPPPQPTERISTDTIYSSVVDSSMESICEDILGSAEASNSPVPVSTRQSVNSIPEDMRRVQEGIVEQQILVEMIKLQFGRLSKG</sequence>
<name>A0A1V9ZH45_9STRA</name>
<reference evidence="1 2" key="1">
    <citation type="journal article" date="2014" name="Genome Biol. Evol.">
        <title>The secreted proteins of Achlya hypogyna and Thraustotheca clavata identify the ancestral oomycete secretome and reveal gene acquisitions by horizontal gene transfer.</title>
        <authorList>
            <person name="Misner I."/>
            <person name="Blouin N."/>
            <person name="Leonard G."/>
            <person name="Richards T.A."/>
            <person name="Lane C.E."/>
        </authorList>
    </citation>
    <scope>NUCLEOTIDE SEQUENCE [LARGE SCALE GENOMIC DNA]</scope>
    <source>
        <strain evidence="1 2">ATCC 34112</strain>
    </source>
</reference>
<organism evidence="1 2">
    <name type="scientific">Thraustotheca clavata</name>
    <dbReference type="NCBI Taxonomy" id="74557"/>
    <lineage>
        <taxon>Eukaryota</taxon>
        <taxon>Sar</taxon>
        <taxon>Stramenopiles</taxon>
        <taxon>Oomycota</taxon>
        <taxon>Saprolegniomycetes</taxon>
        <taxon>Saprolegniales</taxon>
        <taxon>Achlyaceae</taxon>
        <taxon>Thraustotheca</taxon>
    </lineage>
</organism>